<gene>
    <name evidence="1" type="ORF">C7B45_16735</name>
</gene>
<evidence type="ECO:0000313" key="1">
    <source>
        <dbReference type="EMBL" id="PSR20056.1"/>
    </source>
</evidence>
<dbReference type="AlphaFoldDB" id="A0A2T2WCV2"/>
<dbReference type="InterPro" id="IPR012337">
    <property type="entry name" value="RNaseH-like_sf"/>
</dbReference>
<organism evidence="1 2">
    <name type="scientific">Sulfobacillus acidophilus</name>
    <dbReference type="NCBI Taxonomy" id="53633"/>
    <lineage>
        <taxon>Bacteria</taxon>
        <taxon>Bacillati</taxon>
        <taxon>Bacillota</taxon>
        <taxon>Clostridia</taxon>
        <taxon>Eubacteriales</taxon>
        <taxon>Clostridiales Family XVII. Incertae Sedis</taxon>
        <taxon>Sulfobacillus</taxon>
    </lineage>
</organism>
<accession>A0A2T2WCV2</accession>
<reference evidence="1 2" key="1">
    <citation type="journal article" date="2014" name="BMC Genomics">
        <title>Comparison of environmental and isolate Sulfobacillus genomes reveals diverse carbon, sulfur, nitrogen, and hydrogen metabolisms.</title>
        <authorList>
            <person name="Justice N.B."/>
            <person name="Norman A."/>
            <person name="Brown C.T."/>
            <person name="Singh A."/>
            <person name="Thomas B.C."/>
            <person name="Banfield J.F."/>
        </authorList>
    </citation>
    <scope>NUCLEOTIDE SEQUENCE [LARGE SCALE GENOMIC DNA]</scope>
    <source>
        <strain evidence="1">AMDSBA3</strain>
    </source>
</reference>
<sequence length="210" mass="23936">MYENLLVKIRVRVCLVRWSNEAEQCDDRQFLTTGWDRESETGIVAKYRTGQQNRAGKRRAVTSIGSHTKVVSGKVRLAARTSDSPIPIAWTTVAKVDLKNRRRDYEEALCARVARLLPTGCHPIPLADRGVATQRFCWFLHTLGWDWLIRSKGTVWVEWAQQWIPLSLLGKRRPLQLDGSLHYGRKAASGSYASRLVVYADTANAHPWFC</sequence>
<dbReference type="EMBL" id="PXYV01000091">
    <property type="protein sequence ID" value="PSR20056.1"/>
    <property type="molecule type" value="Genomic_DNA"/>
</dbReference>
<protein>
    <submittedName>
        <fullName evidence="1">Uncharacterized protein</fullName>
    </submittedName>
</protein>
<proteinExistence type="predicted"/>
<dbReference type="Proteomes" id="UP000241848">
    <property type="component" value="Unassembled WGS sequence"/>
</dbReference>
<name>A0A2T2WCV2_9FIRM</name>
<evidence type="ECO:0000313" key="2">
    <source>
        <dbReference type="Proteomes" id="UP000241848"/>
    </source>
</evidence>
<dbReference type="SUPFAM" id="SSF53098">
    <property type="entry name" value="Ribonuclease H-like"/>
    <property type="match status" value="1"/>
</dbReference>
<comment type="caution">
    <text evidence="1">The sequence shown here is derived from an EMBL/GenBank/DDBJ whole genome shotgun (WGS) entry which is preliminary data.</text>
</comment>